<evidence type="ECO:0000313" key="1">
    <source>
        <dbReference type="EMBL" id="KAI1704026.1"/>
    </source>
</evidence>
<gene>
    <name evidence="1" type="ORF">DdX_14527</name>
</gene>
<organism evidence="1 2">
    <name type="scientific">Ditylenchus destructor</name>
    <dbReference type="NCBI Taxonomy" id="166010"/>
    <lineage>
        <taxon>Eukaryota</taxon>
        <taxon>Metazoa</taxon>
        <taxon>Ecdysozoa</taxon>
        <taxon>Nematoda</taxon>
        <taxon>Chromadorea</taxon>
        <taxon>Rhabditida</taxon>
        <taxon>Tylenchina</taxon>
        <taxon>Tylenchomorpha</taxon>
        <taxon>Sphaerularioidea</taxon>
        <taxon>Anguinidae</taxon>
        <taxon>Anguininae</taxon>
        <taxon>Ditylenchus</taxon>
    </lineage>
</organism>
<sequence length="335" mass="39862">MSLSKPLPPFVCDSLYYLNRDHLERFSIVCRPIKKFIERYLHSKPYRVFDRLLINGGSYRLRHNDVQWKPNRDDYSVQQFLAGQECSIKLEDTWNDGPLYSFTKMRPYLGPTVRIKKTCMVAYGADTYSSEHIAEMESIAYLWRDHSIRIWNEDRTVAEDFLPILNSPTILQCQKLNIDGAHFSFKDYKVLYKIKVMDMRYLGGGFTDPNYWPAFLEEPEPTKPIVAFYFYADLREKFVDLIDRLKEAFLSATVPNAFKIVFVQFKKQDEETFAKFRETNKTTGETLELKKGLPVEYQEKWLEEFYQDFYMYPGEDLEENWLEYFEIDTLVRSSI</sequence>
<protein>
    <submittedName>
        <fullName evidence="1">Uncharacterized protein</fullName>
    </submittedName>
</protein>
<comment type="caution">
    <text evidence="1">The sequence shown here is derived from an EMBL/GenBank/DDBJ whole genome shotgun (WGS) entry which is preliminary data.</text>
</comment>
<dbReference type="AlphaFoldDB" id="A0AAD4MUB7"/>
<name>A0AAD4MUB7_9BILA</name>
<keyword evidence="2" id="KW-1185">Reference proteome</keyword>
<dbReference type="EMBL" id="JAKKPZ010000073">
    <property type="protein sequence ID" value="KAI1704026.1"/>
    <property type="molecule type" value="Genomic_DNA"/>
</dbReference>
<accession>A0AAD4MUB7</accession>
<evidence type="ECO:0000313" key="2">
    <source>
        <dbReference type="Proteomes" id="UP001201812"/>
    </source>
</evidence>
<dbReference type="Proteomes" id="UP001201812">
    <property type="component" value="Unassembled WGS sequence"/>
</dbReference>
<reference evidence="1" key="1">
    <citation type="submission" date="2022-01" db="EMBL/GenBank/DDBJ databases">
        <title>Genome Sequence Resource for Two Populations of Ditylenchus destructor, the Migratory Endoparasitic Phytonematode.</title>
        <authorList>
            <person name="Zhang H."/>
            <person name="Lin R."/>
            <person name="Xie B."/>
        </authorList>
    </citation>
    <scope>NUCLEOTIDE SEQUENCE</scope>
    <source>
        <strain evidence="1">BazhouSP</strain>
    </source>
</reference>
<proteinExistence type="predicted"/>